<accession>A0ABU0HYR8</accession>
<dbReference type="PANTHER" id="PTHR37625:SF4">
    <property type="entry name" value="OUTER MEMBRANE LIPOPROTEIN"/>
    <property type="match status" value="1"/>
</dbReference>
<dbReference type="Pfam" id="PF12790">
    <property type="entry name" value="T6SS-SciN"/>
    <property type="match status" value="1"/>
</dbReference>
<proteinExistence type="predicted"/>
<comment type="caution">
    <text evidence="1">The sequence shown here is derived from an EMBL/GenBank/DDBJ whole genome shotgun (WGS) entry which is preliminary data.</text>
</comment>
<organism evidence="1 2">
    <name type="scientific">Methylobacterium aerolatum</name>
    <dbReference type="NCBI Taxonomy" id="418708"/>
    <lineage>
        <taxon>Bacteria</taxon>
        <taxon>Pseudomonadati</taxon>
        <taxon>Pseudomonadota</taxon>
        <taxon>Alphaproteobacteria</taxon>
        <taxon>Hyphomicrobiales</taxon>
        <taxon>Methylobacteriaceae</taxon>
        <taxon>Methylobacterium</taxon>
    </lineage>
</organism>
<evidence type="ECO:0000313" key="2">
    <source>
        <dbReference type="Proteomes" id="UP001231124"/>
    </source>
</evidence>
<dbReference type="PANTHER" id="PTHR37625">
    <property type="entry name" value="OUTER MEMBRANE LIPOPROTEIN-RELATED"/>
    <property type="match status" value="1"/>
</dbReference>
<name>A0ABU0HYR8_9HYPH</name>
<dbReference type="Gene3D" id="2.60.40.4150">
    <property type="entry name" value="Type VI secretion system, lipoprotein SciN"/>
    <property type="match status" value="1"/>
</dbReference>
<gene>
    <name evidence="1" type="ORF">QO012_001444</name>
</gene>
<dbReference type="RefSeq" id="WP_307354061.1">
    <property type="nucleotide sequence ID" value="NZ_JAUSVP010000003.1"/>
</dbReference>
<protein>
    <submittedName>
        <fullName evidence="1">Type VI secretion system protein VasD</fullName>
    </submittedName>
</protein>
<dbReference type="NCBIfam" id="TIGR03352">
    <property type="entry name" value="VI_chp_3"/>
    <property type="match status" value="1"/>
</dbReference>
<reference evidence="1 2" key="1">
    <citation type="submission" date="2023-07" db="EMBL/GenBank/DDBJ databases">
        <title>Genomic Encyclopedia of Type Strains, Phase IV (KMG-IV): sequencing the most valuable type-strain genomes for metagenomic binning, comparative biology and taxonomic classification.</title>
        <authorList>
            <person name="Goeker M."/>
        </authorList>
    </citation>
    <scope>NUCLEOTIDE SEQUENCE [LARGE SCALE GENOMIC DNA]</scope>
    <source>
        <strain evidence="1 2">DSM 19013</strain>
    </source>
</reference>
<dbReference type="EMBL" id="JAUSVP010000003">
    <property type="protein sequence ID" value="MDQ0446953.1"/>
    <property type="molecule type" value="Genomic_DNA"/>
</dbReference>
<keyword evidence="2" id="KW-1185">Reference proteome</keyword>
<evidence type="ECO:0000313" key="1">
    <source>
        <dbReference type="EMBL" id="MDQ0446953.1"/>
    </source>
</evidence>
<dbReference type="Proteomes" id="UP001231124">
    <property type="component" value="Unassembled WGS sequence"/>
</dbReference>
<sequence length="176" mass="19360">MPSILLLRREVRRRQLCGWLAAGLGAPLVSACALGPPAEKTNSLEITLDADEGINPNERNEPAPVVVRLYELRATSTFEQASFFDLLDNDTAKLGADLVAKREYELKPGEKKVITRDAPSAARYLGVIAGFRQITAAEWRASADIVPDRDNGFLIKIDATTVTLTRQRASFKFGIF</sequence>
<dbReference type="InterPro" id="IPR017734">
    <property type="entry name" value="T6SS_SciN"/>
</dbReference>
<dbReference type="InterPro" id="IPR038706">
    <property type="entry name" value="Type_VI_SciN-like_sf"/>
</dbReference>